<dbReference type="InterPro" id="IPR006119">
    <property type="entry name" value="Resolv_N"/>
</dbReference>
<evidence type="ECO:0000256" key="1">
    <source>
        <dbReference type="ARBA" id="ARBA00022908"/>
    </source>
</evidence>
<dbReference type="EMBL" id="JADIMH010000010">
    <property type="protein sequence ID" value="MBO8466484.1"/>
    <property type="molecule type" value="Genomic_DNA"/>
</dbReference>
<evidence type="ECO:0000256" key="4">
    <source>
        <dbReference type="PIRSR" id="PIRSR606118-50"/>
    </source>
</evidence>
<keyword evidence="2" id="KW-0238">DNA-binding</keyword>
<dbReference type="InterPro" id="IPR050639">
    <property type="entry name" value="SSR_resolvase"/>
</dbReference>
<dbReference type="InterPro" id="IPR036162">
    <property type="entry name" value="Resolvase-like_N_sf"/>
</dbReference>
<dbReference type="PROSITE" id="PS00397">
    <property type="entry name" value="RECOMBINASES_1"/>
    <property type="match status" value="1"/>
</dbReference>
<dbReference type="Proteomes" id="UP000823660">
    <property type="component" value="Unassembled WGS sequence"/>
</dbReference>
<gene>
    <name evidence="7" type="ORF">IAB99_01805</name>
</gene>
<dbReference type="CDD" id="cd03768">
    <property type="entry name" value="SR_ResInv"/>
    <property type="match status" value="1"/>
</dbReference>
<name>A0A9D9I5R6_9BACT</name>
<dbReference type="GO" id="GO:0003677">
    <property type="term" value="F:DNA binding"/>
    <property type="evidence" value="ECO:0007669"/>
    <property type="project" value="UniProtKB-KW"/>
</dbReference>
<reference evidence="7" key="2">
    <citation type="journal article" date="2021" name="PeerJ">
        <title>Extensive microbial diversity within the chicken gut microbiome revealed by metagenomics and culture.</title>
        <authorList>
            <person name="Gilroy R."/>
            <person name="Ravi A."/>
            <person name="Getino M."/>
            <person name="Pursley I."/>
            <person name="Horton D.L."/>
            <person name="Alikhan N.F."/>
            <person name="Baker D."/>
            <person name="Gharbi K."/>
            <person name="Hall N."/>
            <person name="Watson M."/>
            <person name="Adriaenssens E.M."/>
            <person name="Foster-Nyarko E."/>
            <person name="Jarju S."/>
            <person name="Secka A."/>
            <person name="Antonio M."/>
            <person name="Oren A."/>
            <person name="Chaudhuri R.R."/>
            <person name="La Ragione R."/>
            <person name="Hildebrand F."/>
            <person name="Pallen M.J."/>
        </authorList>
    </citation>
    <scope>NUCLEOTIDE SEQUENCE</scope>
    <source>
        <strain evidence="7">B1-15692</strain>
    </source>
</reference>
<dbReference type="PANTHER" id="PTHR30461:SF19">
    <property type="entry name" value="SITE-SPECIFIC RECOMBINASE RESOLVASE FAMILY"/>
    <property type="match status" value="1"/>
</dbReference>
<dbReference type="PANTHER" id="PTHR30461">
    <property type="entry name" value="DNA-INVERTASE FROM LAMBDOID PROPHAGE"/>
    <property type="match status" value="1"/>
</dbReference>
<feature type="active site" description="O-(5'-phospho-DNA)-serine intermediate" evidence="4 5">
    <location>
        <position position="9"/>
    </location>
</feature>
<dbReference type="Pfam" id="PF00239">
    <property type="entry name" value="Resolvase"/>
    <property type="match status" value="1"/>
</dbReference>
<evidence type="ECO:0000256" key="5">
    <source>
        <dbReference type="PROSITE-ProRule" id="PRU10137"/>
    </source>
</evidence>
<keyword evidence="1" id="KW-0229">DNA integration</keyword>
<dbReference type="InterPro" id="IPR006118">
    <property type="entry name" value="Recombinase_CS"/>
</dbReference>
<feature type="domain" description="Resolvase/invertase-type recombinase catalytic" evidence="6">
    <location>
        <begin position="1"/>
        <end position="142"/>
    </location>
</feature>
<dbReference type="AlphaFoldDB" id="A0A9D9I5R6"/>
<dbReference type="SMART" id="SM00857">
    <property type="entry name" value="Resolvase"/>
    <property type="match status" value="1"/>
</dbReference>
<dbReference type="GO" id="GO:0015074">
    <property type="term" value="P:DNA integration"/>
    <property type="evidence" value="ECO:0007669"/>
    <property type="project" value="UniProtKB-KW"/>
</dbReference>
<reference evidence="7" key="1">
    <citation type="submission" date="2020-10" db="EMBL/GenBank/DDBJ databases">
        <authorList>
            <person name="Gilroy R."/>
        </authorList>
    </citation>
    <scope>NUCLEOTIDE SEQUENCE</scope>
    <source>
        <strain evidence="7">B1-15692</strain>
    </source>
</reference>
<comment type="caution">
    <text evidence="7">The sequence shown here is derived from an EMBL/GenBank/DDBJ whole genome shotgun (WGS) entry which is preliminary data.</text>
</comment>
<evidence type="ECO:0000313" key="8">
    <source>
        <dbReference type="Proteomes" id="UP000823660"/>
    </source>
</evidence>
<proteinExistence type="predicted"/>
<dbReference type="SUPFAM" id="SSF53041">
    <property type="entry name" value="Resolvase-like"/>
    <property type="match status" value="1"/>
</dbReference>
<sequence length="212" mass="23890">MIYAYIRVSTEMQNYDSQKFEIQNYCSANGLSVDRWVSESISGTIKVEKRSLGKTIRKMKAGDKLICTELSRLGRNMLMVMSVLNTCSSKGISIHSIKDNFDLSENINSKIIAFAFALAAEIERNLISQRTKEALALRKAAGIKLGRPPGKSRKKENAYKSWDAISQKIKEGIPLSEIARQYKIHRNTLRNYMNEKESYSTANGAGVEKPEI</sequence>
<evidence type="ECO:0000313" key="7">
    <source>
        <dbReference type="EMBL" id="MBO8466484.1"/>
    </source>
</evidence>
<protein>
    <submittedName>
        <fullName evidence="7">Recombinase family protein</fullName>
    </submittedName>
</protein>
<accession>A0A9D9I5R6</accession>
<dbReference type="GO" id="GO:0000150">
    <property type="term" value="F:DNA strand exchange activity"/>
    <property type="evidence" value="ECO:0007669"/>
    <property type="project" value="InterPro"/>
</dbReference>
<dbReference type="Gene3D" id="3.40.50.1390">
    <property type="entry name" value="Resolvase, N-terminal catalytic domain"/>
    <property type="match status" value="1"/>
</dbReference>
<organism evidence="7 8">
    <name type="scientific">Candidatus Cryptobacteroides faecipullorum</name>
    <dbReference type="NCBI Taxonomy" id="2840764"/>
    <lineage>
        <taxon>Bacteria</taxon>
        <taxon>Pseudomonadati</taxon>
        <taxon>Bacteroidota</taxon>
        <taxon>Bacteroidia</taxon>
        <taxon>Bacteroidales</taxon>
        <taxon>Candidatus Cryptobacteroides</taxon>
    </lineage>
</organism>
<evidence type="ECO:0000259" key="6">
    <source>
        <dbReference type="PROSITE" id="PS51736"/>
    </source>
</evidence>
<keyword evidence="3" id="KW-0233">DNA recombination</keyword>
<dbReference type="PROSITE" id="PS51736">
    <property type="entry name" value="RECOMBINASES_3"/>
    <property type="match status" value="1"/>
</dbReference>
<evidence type="ECO:0000256" key="2">
    <source>
        <dbReference type="ARBA" id="ARBA00023125"/>
    </source>
</evidence>
<evidence type="ECO:0000256" key="3">
    <source>
        <dbReference type="ARBA" id="ARBA00023172"/>
    </source>
</evidence>